<dbReference type="GlyGen" id="A1Z9I2">
    <property type="glycosylation" value="1 site"/>
</dbReference>
<reference evidence="2 4" key="8">
    <citation type="journal article" date="2007" name="Science">
        <title>Sequence finishing and mapping of Drosophila melanogaster heterochromatin.</title>
        <authorList>
            <person name="Hoskins R.A."/>
            <person name="Carlson J.W."/>
            <person name="Kennedy C."/>
            <person name="Acevedo D."/>
            <person name="Evans-Holm M."/>
            <person name="Frise E."/>
            <person name="Wan K.H."/>
            <person name="Park S."/>
            <person name="Mendez-Lago M."/>
            <person name="Rossi F."/>
            <person name="Villasante A."/>
            <person name="Dimitri P."/>
            <person name="Karpen G.H."/>
            <person name="Celniker S.E."/>
        </authorList>
    </citation>
    <scope>NUCLEOTIDE SEQUENCE [LARGE SCALE GENOMIC DNA]</scope>
    <source>
        <strain evidence="4">Berkeley</strain>
    </source>
</reference>
<feature type="compositionally biased region" description="Basic and acidic residues" evidence="1">
    <location>
        <begin position="83"/>
        <end position="113"/>
    </location>
</feature>
<evidence type="ECO:0000313" key="4">
    <source>
        <dbReference type="Proteomes" id="UP000000803"/>
    </source>
</evidence>
<dbReference type="VEuPathDB" id="VectorBase:FBgn0050484"/>
<reference evidence="2 4" key="2">
    <citation type="journal article" date="2002" name="Genome Biol.">
        <title>Finishing a whole-genome shotgun: release 3 of the Drosophila melanogaster euchromatic genome sequence.</title>
        <authorList>
            <person name="Celniker S.E."/>
            <person name="Wheeler D.A."/>
            <person name="Kronmiller B."/>
            <person name="Carlson J.W."/>
            <person name="Halpern A."/>
            <person name="Patel S."/>
            <person name="Adams M."/>
            <person name="Champe M."/>
            <person name="Dugan S.P."/>
            <person name="Frise E."/>
            <person name="Hodgson A."/>
            <person name="George R.A."/>
            <person name="Hoskins R.A."/>
            <person name="Laverty T."/>
            <person name="Muzny D.M."/>
            <person name="Nelson C.R."/>
            <person name="Pacleb J.M."/>
            <person name="Park S."/>
            <person name="Pfeiffer B.D."/>
            <person name="Richards S."/>
            <person name="Sodergren E.J."/>
            <person name="Svirskas R."/>
            <person name="Tabor P.E."/>
            <person name="Wan K."/>
            <person name="Stapleton M."/>
            <person name="Sutton G.G."/>
            <person name="Venter C."/>
            <person name="Weinstock G."/>
            <person name="Scherer S.E."/>
            <person name="Myers E.W."/>
            <person name="Gibbs R.A."/>
            <person name="Rubin G.M."/>
        </authorList>
    </citation>
    <scope>NUCLEOTIDE SEQUENCE [LARGE SCALE GENOMIC DNA]</scope>
    <source>
        <strain evidence="4">Berkeley</strain>
    </source>
</reference>
<feature type="region of interest" description="Disordered" evidence="1">
    <location>
        <begin position="68"/>
        <end position="113"/>
    </location>
</feature>
<reference evidence="2 4" key="11">
    <citation type="journal article" date="2015" name="Genome Res.">
        <title>The Release 6 reference sequence of the Drosophila melanogaster genome.</title>
        <authorList>
            <person name="Hoskins R.A."/>
            <person name="Carlson J.W."/>
            <person name="Wan K.H."/>
            <person name="Park S."/>
            <person name="Mendez I."/>
            <person name="Galle S.E."/>
            <person name="Booth B.W."/>
            <person name="Pfeiffer B.D."/>
            <person name="George R.A."/>
            <person name="Svirskas R."/>
            <person name="Krzywinski M."/>
            <person name="Schein J."/>
            <person name="Accardo M.C."/>
            <person name="Damia E."/>
            <person name="Messina G."/>
            <person name="Mendez-Lago M."/>
            <person name="de Pablos B."/>
            <person name="Demakova O.V."/>
            <person name="Andreyeva E.N."/>
            <person name="Boldyreva L.V."/>
            <person name="Marra M."/>
            <person name="Carvalho A.B."/>
            <person name="Dimitri P."/>
            <person name="Villasante A."/>
            <person name="Zhimulev I.F."/>
            <person name="Rubin G.M."/>
            <person name="Karpen G.H."/>
            <person name="Celniker S.E."/>
        </authorList>
    </citation>
    <scope>NUCLEOTIDE SEQUENCE [LARGE SCALE GENOMIC DNA]</scope>
    <source>
        <strain evidence="4">Berkeley</strain>
    </source>
</reference>
<reference evidence="2 4" key="1">
    <citation type="journal article" date="2000" name="Science">
        <title>The genome sequence of Drosophila melanogaster.</title>
        <authorList>
            <person name="Adams M.D."/>
            <person name="Celniker S.E."/>
            <person name="Holt R.A."/>
            <person name="Evans C.A."/>
            <person name="Gocayne J.D."/>
            <person name="Amanatides P.G."/>
            <person name="Scherer S.E."/>
            <person name="Li P.W."/>
            <person name="Hoskins R.A."/>
            <person name="Galle R.F."/>
            <person name="George R.A."/>
            <person name="Lewis S.E."/>
            <person name="Richards S."/>
            <person name="Ashburner M."/>
            <person name="Henderson S.N."/>
            <person name="Sutton G.G."/>
            <person name="Wortman J.R."/>
            <person name="Yandell M.D."/>
            <person name="Zhang Q."/>
            <person name="Chen L.X."/>
            <person name="Brandon R.C."/>
            <person name="Rogers Y.H."/>
            <person name="Blazej R.G."/>
            <person name="Champe M."/>
            <person name="Pfeiffer B.D."/>
            <person name="Wan K.H."/>
            <person name="Doyle C."/>
            <person name="Baxter E.G."/>
            <person name="Helt G."/>
            <person name="Nelson C.R."/>
            <person name="Gabor G.L."/>
            <person name="Abril J.F."/>
            <person name="Agbayani A."/>
            <person name="An H.J."/>
            <person name="Andrews-Pfannkoch C."/>
            <person name="Baldwin D."/>
            <person name="Ballew R.M."/>
            <person name="Basu A."/>
            <person name="Baxendale J."/>
            <person name="Bayraktaroglu L."/>
            <person name="Beasley E.M."/>
            <person name="Beeson K.Y."/>
            <person name="Benos P.V."/>
            <person name="Berman B.P."/>
            <person name="Bhandari D."/>
            <person name="Bolshakov S."/>
            <person name="Borkova D."/>
            <person name="Botchan M.R."/>
            <person name="Bouck J."/>
            <person name="Brokstein P."/>
            <person name="Brottier P."/>
            <person name="Burtis K.C."/>
            <person name="Busam D.A."/>
            <person name="Butler H."/>
            <person name="Cadieu E."/>
            <person name="Center A."/>
            <person name="Chandra I."/>
            <person name="Cherry J.M."/>
            <person name="Cawley S."/>
            <person name="Dahlke C."/>
            <person name="Davenport L.B."/>
            <person name="Davies P."/>
            <person name="de Pablos B."/>
            <person name="Delcher A."/>
            <person name="Deng Z."/>
            <person name="Mays A.D."/>
            <person name="Dew I."/>
            <person name="Dietz S.M."/>
            <person name="Dodson K."/>
            <person name="Doup L.E."/>
            <person name="Downes M."/>
            <person name="Dugan-Rocha S."/>
            <person name="Dunkov B.C."/>
            <person name="Dunn P."/>
            <person name="Durbin K.J."/>
            <person name="Evangelista C.C."/>
            <person name="Ferraz C."/>
            <person name="Ferriera S."/>
            <person name="Fleischmann W."/>
            <person name="Fosler C."/>
            <person name="Gabrielian A.E."/>
            <person name="Garg N.S."/>
            <person name="Gelbart W.M."/>
            <person name="Glasser K."/>
            <person name="Glodek A."/>
            <person name="Gong F."/>
            <person name="Gorrell J.H."/>
            <person name="Gu Z."/>
            <person name="Guan P."/>
            <person name="Harris M."/>
            <person name="Harris N.L."/>
            <person name="Harvey D."/>
            <person name="Heiman T.J."/>
            <person name="Hernandez J.R."/>
            <person name="Houck J."/>
            <person name="Hostin D."/>
            <person name="Houston K.A."/>
            <person name="Howland T.J."/>
            <person name="Wei M.H."/>
            <person name="Ibegwam C."/>
            <person name="Jalali M."/>
            <person name="Kalush F."/>
            <person name="Karpen G.H."/>
            <person name="Ke Z."/>
            <person name="Kennison J.A."/>
            <person name="Ketchum K.A."/>
            <person name="Kimmel B.E."/>
            <person name="Kodira C.D."/>
            <person name="Kraft C."/>
            <person name="Kravitz S."/>
            <person name="Kulp D."/>
            <person name="Lai Z."/>
            <person name="Lasko P."/>
            <person name="Lei Y."/>
            <person name="Levitsky A.A."/>
            <person name="Li J."/>
            <person name="Li Z."/>
            <person name="Liang Y."/>
            <person name="Lin X."/>
            <person name="Liu X."/>
            <person name="Mattei B."/>
            <person name="McIntosh T.C."/>
            <person name="McLeod M.P."/>
            <person name="McPherson D."/>
            <person name="Merkulov G."/>
            <person name="Milshina N.V."/>
            <person name="Mobarry C."/>
            <person name="Morris J."/>
            <person name="Moshrefi A."/>
            <person name="Mount S.M."/>
            <person name="Moy M."/>
            <person name="Murphy B."/>
            <person name="Murphy L."/>
            <person name="Muzny D.M."/>
            <person name="Nelson D.L."/>
            <person name="Nelson D.R."/>
            <person name="Nelson K.A."/>
            <person name="Nixon K."/>
            <person name="Nusskern D.R."/>
            <person name="Pacleb J.M."/>
            <person name="Palazzolo M."/>
            <person name="Pittman G.S."/>
            <person name="Pan S."/>
            <person name="Pollard J."/>
            <person name="Puri V."/>
            <person name="Reese M.G."/>
            <person name="Reinert K."/>
            <person name="Remington K."/>
            <person name="Saunders R.D."/>
            <person name="Scheeler F."/>
            <person name="Shen H."/>
            <person name="Shue B.C."/>
            <person name="Siden-Kiamos I."/>
            <person name="Simpson M."/>
            <person name="Skupski M.P."/>
            <person name="Smith T."/>
            <person name="Spier E."/>
            <person name="Spradling A.C."/>
            <person name="Stapleton M."/>
            <person name="Strong R."/>
            <person name="Sun E."/>
            <person name="Svirskas R."/>
            <person name="Tector C."/>
            <person name="Turner R."/>
            <person name="Venter E."/>
            <person name="Wang A.H."/>
            <person name="Wang X."/>
            <person name="Wang Z.Y."/>
            <person name="Wassarman D.A."/>
            <person name="Weinstock G.M."/>
            <person name="Weissenbach J."/>
            <person name="Williams S.M."/>
            <person name="WoodageT"/>
            <person name="Worley K.C."/>
            <person name="Wu D."/>
            <person name="Yang S."/>
            <person name="Yao Q.A."/>
            <person name="Ye J."/>
            <person name="Yeh R.F."/>
            <person name="Zaveri J.S."/>
            <person name="Zhan M."/>
            <person name="Zhang G."/>
            <person name="Zhao Q."/>
            <person name="Zheng L."/>
            <person name="Zheng X.H."/>
            <person name="Zhong F.N."/>
            <person name="Zhong W."/>
            <person name="Zhou X."/>
            <person name="Zhu S."/>
            <person name="Zhu X."/>
            <person name="Smith H.O."/>
            <person name="Gibbs R.A."/>
            <person name="Myers E.W."/>
            <person name="Rubin G.M."/>
            <person name="Venter J.C."/>
        </authorList>
    </citation>
    <scope>NUCLEOTIDE SEQUENCE [LARGE SCALE GENOMIC DNA]</scope>
    <source>
        <strain evidence="4">Berkeley</strain>
    </source>
</reference>
<reference evidence="2 4" key="9">
    <citation type="journal article" date="2015" name="G3 (Bethesda)">
        <title>Gene Model Annotations for Drosophila melanogaster: Impact of High-Throughput Data.</title>
        <authorList>
            <consortium name="FlyBase Consortium"/>
            <person name="Matthews B.B."/>
            <person name="Dos Santos G."/>
            <person name="Crosby M.A."/>
            <person name="Emmert D.B."/>
            <person name="St Pierre S.E."/>
            <person name="Gramates L.S."/>
            <person name="Zhou P."/>
            <person name="Schroeder A.J."/>
            <person name="Falls K."/>
            <person name="Strelets V."/>
            <person name="Russo S.M."/>
            <person name="Gelbart W.M."/>
            <person name="null"/>
        </authorList>
    </citation>
    <scope>NUCLEOTIDE SEQUENCE [LARGE SCALE GENOMIC DNA]</scope>
    <source>
        <strain evidence="4">Berkeley</strain>
    </source>
</reference>
<dbReference type="EMBL" id="AE013599">
    <property type="protein sequence ID" value="AAF58328.3"/>
    <property type="molecule type" value="Genomic_DNA"/>
</dbReference>
<dbReference type="KEGG" id="dme:Dmel_CG30484"/>
<organism evidence="2 4">
    <name type="scientific">Drosophila melanogaster</name>
    <name type="common">Fruit fly</name>
    <dbReference type="NCBI Taxonomy" id="7227"/>
    <lineage>
        <taxon>Eukaryota</taxon>
        <taxon>Metazoa</taxon>
        <taxon>Ecdysozoa</taxon>
        <taxon>Arthropoda</taxon>
        <taxon>Hexapoda</taxon>
        <taxon>Insecta</taxon>
        <taxon>Pterygota</taxon>
        <taxon>Neoptera</taxon>
        <taxon>Endopterygota</taxon>
        <taxon>Diptera</taxon>
        <taxon>Brachycera</taxon>
        <taxon>Muscomorpha</taxon>
        <taxon>Ephydroidea</taxon>
        <taxon>Drosophilidae</taxon>
        <taxon>Drosophila</taxon>
        <taxon>Sophophora</taxon>
    </lineage>
</organism>
<dbReference type="AGR" id="FB:FBgn0050484"/>
<proteinExistence type="predicted"/>
<sequence length="912" mass="106215">MEDKENHVPGKQKNRRNPAKMEGETINPYAVSISIAKRPQASVSRKIHFSRPSLQFTLSESTSFKYDKHDAQKPTISNKIPKRHEEHGRKLKDNVRGQDSKKYDTINRNNKREGVDKFQQKIDLKKTQNTRPTYRFEKRNDDHFRNAFEPQKLEATVETKKPKPFSENSEQALFNQFSKQRVSKNNLRRTMEVDTSLGIYRMTKQDNESKISSKPYSSLLGKVNREVSKKHTTLRSMHELKIPEERRTSDRRKTSAPYTETFDKMLEGKANKISEFHPILKSSNRLGHSSKFSWASKDKPKDRRRTETRTFDELLNDGDMKMPEDHPFLRSRTLLNSKKDKKESTGKSKTDKDLEPSNGLHDSKTYRHMKVNNKNQNHSKPFGQMLSGKEKIIPELNRALTSHFRINRVGKSTSNSFWMDQDPIMSTSLYENLPIVEEPVVSQSSEKVLKPKKTKVMRPYHQISVITKPEILQAFGKYSVAKEAGDSKNSDTIPLAAKTKNRKSTSQPQSTNRSRTSSEFSFGSTCSLRKRFAPTPGRKIQLKKFYYYIKDSMADRKVLNQMNSKNPISYLKSEKSTYYGRTPSQTSSDRYQPSVGSIISTVAIAQSLIPKRQKEHNKDEPHADADAHLFATFPEDYDPVDGIKKTINDIIAGVAKEEKVHEKIHKKSQSMRTKNKSRMHEYALGPHDNLVSILSLRRTSQEVKTRESQAVMDLHMREQIRESFYANARPSVQARIDKLMKEVAIREDFRPKKKPRDFVTENIVRLRNMQPTKGFQAVDKGKPQRKYPSLIRILAPHEELVPKISADKMSPEMHPRKPVRVRLYSDKIWRDQMDTYQSEMKKSPPDAKVCRLSERKKCDCYLCKLLLEDKNQRETNFMQKAMAQRRRLELRSYYLELQKRQRDRNMNYPKIC</sequence>
<feature type="region of interest" description="Disordered" evidence="1">
    <location>
        <begin position="1"/>
        <end position="25"/>
    </location>
</feature>
<dbReference type="FlyBase" id="FBgn0050484">
    <property type="gene designation" value="CG30484"/>
</dbReference>
<dbReference type="HOGENOM" id="CLU_318923_0_0_1"/>
<dbReference type="RefSeq" id="NP_610909.2">
    <property type="nucleotide sequence ID" value="NM_137065.3"/>
</dbReference>
<dbReference type="PaxDb" id="7227-FBpp0303800"/>
<feature type="region of interest" description="Disordered" evidence="1">
    <location>
        <begin position="228"/>
        <end position="259"/>
    </location>
</feature>
<name>A1Z9I2_DROME</name>
<feature type="region of interest" description="Disordered" evidence="1">
    <location>
        <begin position="289"/>
        <end position="368"/>
    </location>
</feature>
<dbReference type="UCSC" id="CG30484-RA">
    <property type="organism name" value="d. melanogaster"/>
</dbReference>
<feature type="region of interest" description="Disordered" evidence="1">
    <location>
        <begin position="484"/>
        <end position="522"/>
    </location>
</feature>
<feature type="compositionally biased region" description="Basic and acidic residues" evidence="1">
    <location>
        <begin position="337"/>
        <end position="365"/>
    </location>
</feature>
<dbReference type="InParanoid" id="A1Z9I2"/>
<dbReference type="OrthoDB" id="7860783at2759"/>
<dbReference type="BioGRID-ORCS" id="36534">
    <property type="hits" value="0 hits in 1 CRISPR screen"/>
</dbReference>
<evidence type="ECO:0000256" key="1">
    <source>
        <dbReference type="SAM" id="MobiDB-lite"/>
    </source>
</evidence>
<gene>
    <name evidence="2" type="primary">Dmel\CG30484</name>
    <name evidence="2" type="synonym">CG13342</name>
    <name evidence="2 3" type="ORF">CG30484</name>
    <name evidence="2" type="ORF">Dmel_CG30484</name>
</gene>
<reference evidence="2 4" key="3">
    <citation type="journal article" date="2002" name="Genome Biol.">
        <title>Annotation of the Drosophila melanogaster euchromatic genome: a systematic review.</title>
        <authorList>
            <person name="Misra S."/>
            <person name="Crosby M.A."/>
            <person name="Mungall C.J."/>
            <person name="Matthews B.B."/>
            <person name="Campbell K.S."/>
            <person name="Hradecky P."/>
            <person name="Huang Y."/>
            <person name="Kaminker J.S."/>
            <person name="Millburn G.H."/>
            <person name="Prochnik S.E."/>
            <person name="Smith C.D."/>
            <person name="Tupy J.L."/>
            <person name="Whitfied E.J."/>
            <person name="Bayraktaroglu L."/>
            <person name="Berman B.P."/>
            <person name="Bettencourt B.R."/>
            <person name="Celniker S.E."/>
            <person name="de Grey A.D."/>
            <person name="Drysdale R.A."/>
            <person name="Harris N.L."/>
            <person name="Richter J."/>
            <person name="Russo S."/>
            <person name="Schroeder A.J."/>
            <person name="Shu S.Q."/>
            <person name="Stapleton M."/>
            <person name="Yamada C."/>
            <person name="Ashburner M."/>
            <person name="Gelbart W.M."/>
            <person name="Rubin G.M."/>
            <person name="Lewis S.E."/>
        </authorList>
    </citation>
    <scope>GENOME REANNOTATION</scope>
    <source>
        <strain evidence="4">Berkeley</strain>
    </source>
</reference>
<feature type="compositionally biased region" description="Basic and acidic residues" evidence="1">
    <location>
        <begin position="236"/>
        <end position="253"/>
    </location>
</feature>
<dbReference type="GeneID" id="36534"/>
<dbReference type="Bgee" id="FBgn0050484">
    <property type="expression patterns" value="Expressed in mid-late elongation-stage spermatid (Drosophila) in testis and 14 other cell types or tissues"/>
</dbReference>
<keyword evidence="4" id="KW-1185">Reference proteome</keyword>
<dbReference type="ExpressionAtlas" id="A1Z9I2">
    <property type="expression patterns" value="baseline and differential"/>
</dbReference>
<protein>
    <submittedName>
        <fullName evidence="2">Uncharacterized protein</fullName>
    </submittedName>
</protein>
<reference evidence="2 4" key="5">
    <citation type="journal article" date="2002" name="Genome Biol.">
        <title>Heterochromatic sequences in a Drosophila whole-genome shotgun assembly.</title>
        <authorList>
            <person name="Hoskins R.A."/>
            <person name="Smith C.D."/>
            <person name="Carlson J.W."/>
            <person name="Carvalho A.B."/>
            <person name="Halpern A."/>
            <person name="Kaminker J.S."/>
            <person name="Kennedy C."/>
            <person name="Mungall C.J."/>
            <person name="Sullivan B.A."/>
            <person name="Sutton G.G."/>
            <person name="Yasuhara J.C."/>
            <person name="Wakimoto B.T."/>
            <person name="Myers E.W."/>
            <person name="Celniker S.E."/>
            <person name="Rubin G.M."/>
            <person name="Karpen G.H."/>
        </authorList>
    </citation>
    <scope>NUCLEOTIDE SEQUENCE [LARGE SCALE GENOMIC DNA]</scope>
    <source>
        <strain evidence="4">Berkeley</strain>
    </source>
</reference>
<dbReference type="OMA" id="WMDQDPI"/>
<reference evidence="2 4" key="7">
    <citation type="journal article" date="2007" name="Science">
        <title>The Release 5.1 annotation of Drosophila melanogaster heterochromatin.</title>
        <authorList>
            <person name="Smith C.D."/>
            <person name="Shu S."/>
            <person name="Mungall C.J."/>
            <person name="Karpen G.H."/>
        </authorList>
    </citation>
    <scope>NUCLEOTIDE SEQUENCE [LARGE SCALE GENOMIC DNA]</scope>
    <source>
        <strain evidence="4">Berkeley</strain>
    </source>
</reference>
<dbReference type="Proteomes" id="UP000000803">
    <property type="component" value="Chromosome 2R"/>
</dbReference>
<feature type="compositionally biased region" description="Basic and acidic residues" evidence="1">
    <location>
        <begin position="296"/>
        <end position="328"/>
    </location>
</feature>
<accession>A1Z9I2</accession>
<feature type="compositionally biased region" description="Polar residues" evidence="1">
    <location>
        <begin position="504"/>
        <end position="522"/>
    </location>
</feature>
<dbReference type="PhylomeDB" id="A1Z9I2"/>
<reference evidence="2 4" key="10">
    <citation type="journal article" date="2015" name="G3 (Bethesda)">
        <title>Gene Model Annotations for Drosophila melanogaster: The Rule-Benders.</title>
        <authorList>
            <consortium name="FlyBase Consortium"/>
            <person name="Crosby M.A."/>
            <person name="Gramates L.S."/>
            <person name="Dos Santos G."/>
            <person name="Matthews B.B."/>
            <person name="St Pierre S.E."/>
            <person name="Zhou P."/>
            <person name="Schroeder A.J."/>
            <person name="Falls K."/>
            <person name="Emmert D.B."/>
            <person name="Russo S.M."/>
            <person name="Gelbart W.M."/>
            <person name="null"/>
        </authorList>
    </citation>
    <scope>NUCLEOTIDE SEQUENCE [LARGE SCALE GENOMIC DNA]</scope>
    <source>
        <strain evidence="4">Berkeley</strain>
    </source>
</reference>
<evidence type="ECO:0000313" key="3">
    <source>
        <dbReference type="FlyBase" id="FBgn0050484"/>
    </source>
</evidence>
<reference evidence="2 4" key="6">
    <citation type="journal article" date="2005" name="PLoS Comput. Biol.">
        <title>Combined evidence annotation of transposable elements in genome sequences.</title>
        <authorList>
            <person name="Quesneville H."/>
            <person name="Bergman C.M."/>
            <person name="Andrieu O."/>
            <person name="Autard D."/>
            <person name="Nouaud D."/>
            <person name="Ashburner M."/>
            <person name="Anxolabehere D."/>
        </authorList>
    </citation>
    <scope>NUCLEOTIDE SEQUENCE [LARGE SCALE GENOMIC DNA]</scope>
    <source>
        <strain evidence="4">Berkeley</strain>
    </source>
</reference>
<evidence type="ECO:0000313" key="2">
    <source>
        <dbReference type="EMBL" id="AAF58328.3"/>
    </source>
</evidence>
<dbReference type="SMR" id="A1Z9I2"/>
<reference evidence="2 4" key="4">
    <citation type="journal article" date="2002" name="Genome Biol.">
        <title>The transposable elements of the Drosophila melanogaster euchromatin: a genomics perspective.</title>
        <authorList>
            <person name="Kaminker J.S."/>
            <person name="Bergman C.M."/>
            <person name="Kronmiller B."/>
            <person name="Carlson J."/>
            <person name="Svirskas R."/>
            <person name="Patel S."/>
            <person name="Frise E."/>
            <person name="Wheeler D.A."/>
            <person name="Lewis S.E."/>
            <person name="Rubin G.M."/>
            <person name="Ashburner M."/>
            <person name="Celniker S.E."/>
        </authorList>
    </citation>
    <scope>NUCLEOTIDE SEQUENCE [LARGE SCALE GENOMIC DNA]</scope>
    <source>
        <strain evidence="4">Berkeley</strain>
    </source>
</reference>
<dbReference type="AlphaFoldDB" id="A1Z9I2"/>